<evidence type="ECO:0000313" key="3">
    <source>
        <dbReference type="EMBL" id="OCK80511.1"/>
    </source>
</evidence>
<proteinExistence type="predicted"/>
<feature type="transmembrane region" description="Helical" evidence="2">
    <location>
        <begin position="432"/>
        <end position="461"/>
    </location>
</feature>
<accession>A0A8E2EAN9</accession>
<keyword evidence="2" id="KW-1133">Transmembrane helix</keyword>
<keyword evidence="2" id="KW-0472">Membrane</keyword>
<gene>
    <name evidence="3" type="ORF">K432DRAFT_443079</name>
</gene>
<keyword evidence="4" id="KW-1185">Reference proteome</keyword>
<protein>
    <submittedName>
        <fullName evidence="3">Uncharacterized protein</fullName>
    </submittedName>
</protein>
<dbReference type="AlphaFoldDB" id="A0A8E2EAN9"/>
<organism evidence="3 4">
    <name type="scientific">Lepidopterella palustris CBS 459.81</name>
    <dbReference type="NCBI Taxonomy" id="1314670"/>
    <lineage>
        <taxon>Eukaryota</taxon>
        <taxon>Fungi</taxon>
        <taxon>Dikarya</taxon>
        <taxon>Ascomycota</taxon>
        <taxon>Pezizomycotina</taxon>
        <taxon>Dothideomycetes</taxon>
        <taxon>Pleosporomycetidae</taxon>
        <taxon>Mytilinidiales</taxon>
        <taxon>Argynnaceae</taxon>
        <taxon>Lepidopterella</taxon>
    </lineage>
</organism>
<feature type="region of interest" description="Disordered" evidence="1">
    <location>
        <begin position="374"/>
        <end position="397"/>
    </location>
</feature>
<reference evidence="3 4" key="1">
    <citation type="journal article" date="2016" name="Nat. Commun.">
        <title>Ectomycorrhizal ecology is imprinted in the genome of the dominant symbiotic fungus Cenococcum geophilum.</title>
        <authorList>
            <consortium name="DOE Joint Genome Institute"/>
            <person name="Peter M."/>
            <person name="Kohler A."/>
            <person name="Ohm R.A."/>
            <person name="Kuo A."/>
            <person name="Krutzmann J."/>
            <person name="Morin E."/>
            <person name="Arend M."/>
            <person name="Barry K.W."/>
            <person name="Binder M."/>
            <person name="Choi C."/>
            <person name="Clum A."/>
            <person name="Copeland A."/>
            <person name="Grisel N."/>
            <person name="Haridas S."/>
            <person name="Kipfer T."/>
            <person name="LaButti K."/>
            <person name="Lindquist E."/>
            <person name="Lipzen A."/>
            <person name="Maire R."/>
            <person name="Meier B."/>
            <person name="Mihaltcheva S."/>
            <person name="Molinier V."/>
            <person name="Murat C."/>
            <person name="Poggeler S."/>
            <person name="Quandt C.A."/>
            <person name="Sperisen C."/>
            <person name="Tritt A."/>
            <person name="Tisserant E."/>
            <person name="Crous P.W."/>
            <person name="Henrissat B."/>
            <person name="Nehls U."/>
            <person name="Egli S."/>
            <person name="Spatafora J.W."/>
            <person name="Grigoriev I.V."/>
            <person name="Martin F.M."/>
        </authorList>
    </citation>
    <scope>NUCLEOTIDE SEQUENCE [LARGE SCALE GENOMIC DNA]</scope>
    <source>
        <strain evidence="3 4">CBS 459.81</strain>
    </source>
</reference>
<keyword evidence="2" id="KW-0812">Transmembrane</keyword>
<name>A0A8E2EAN9_9PEZI</name>
<dbReference type="OrthoDB" id="3800885at2759"/>
<dbReference type="Proteomes" id="UP000250266">
    <property type="component" value="Unassembled WGS sequence"/>
</dbReference>
<dbReference type="EMBL" id="KV744956">
    <property type="protein sequence ID" value="OCK80511.1"/>
    <property type="molecule type" value="Genomic_DNA"/>
</dbReference>
<evidence type="ECO:0000256" key="1">
    <source>
        <dbReference type="SAM" id="MobiDB-lite"/>
    </source>
</evidence>
<evidence type="ECO:0000256" key="2">
    <source>
        <dbReference type="SAM" id="Phobius"/>
    </source>
</evidence>
<evidence type="ECO:0000313" key="4">
    <source>
        <dbReference type="Proteomes" id="UP000250266"/>
    </source>
</evidence>
<sequence>MNNANTLSIIYHEKISESDVETMPQLLKRISNNIQILFRRHKYSTSSRVSGNGKSVVDGNEVNKVDRGKGKLIKRGYGDSSNVIPELAHLVDATPLNPRLVRRAVPFNSDLQRSPKSRAVDGKGKTRDESNFITVSLRGSTSLGEKSNIVHNQNLALDRFNSHPDAQADFIADHSTLRTRAETPPGTSTLRSHIDNSYNTELSYAINPDGEPYTLLPPTPPSNPLTPETHARHLESTLERANRLVRSLHAQVDEQRECIIAMANRLHFDSPESASFLIGELHAAAAAQAAEIADLKIALDFGNKLLRNTYRRQWDLWRWVEGLSRIQREERRRKGVGRFFTRRPNAERGSAVGLEGGGFPDGFEWENFGHGPDPMDASAGMGEGVEEESGSGPTPSEIVEASSAVLTRSELAHILSMAEENVRTLKEGVAEMVALVLAYLGILLGLSFGYGVVGVGIVFMVDKIFVLHLINGTPEPQVLALLKGFSGSG</sequence>